<protein>
    <submittedName>
        <fullName evidence="2">Uncharacterized protein</fullName>
    </submittedName>
</protein>
<name>A0A2G9TRV2_TELCI</name>
<feature type="non-terminal residue" evidence="2">
    <location>
        <position position="60"/>
    </location>
</feature>
<dbReference type="EMBL" id="KZ355020">
    <property type="protein sequence ID" value="PIO60665.1"/>
    <property type="molecule type" value="Genomic_DNA"/>
</dbReference>
<feature type="region of interest" description="Disordered" evidence="1">
    <location>
        <begin position="40"/>
        <end position="60"/>
    </location>
</feature>
<evidence type="ECO:0000313" key="2">
    <source>
        <dbReference type="EMBL" id="PIO60665.1"/>
    </source>
</evidence>
<evidence type="ECO:0000256" key="1">
    <source>
        <dbReference type="SAM" id="MobiDB-lite"/>
    </source>
</evidence>
<reference evidence="2 3" key="1">
    <citation type="submission" date="2015-09" db="EMBL/GenBank/DDBJ databases">
        <title>Draft genome of the parasitic nematode Teladorsagia circumcincta isolate WARC Sus (inbred).</title>
        <authorList>
            <person name="Mitreva M."/>
        </authorList>
    </citation>
    <scope>NUCLEOTIDE SEQUENCE [LARGE SCALE GENOMIC DNA]</scope>
    <source>
        <strain evidence="2 3">S</strain>
    </source>
</reference>
<gene>
    <name evidence="2" type="ORF">TELCIR_17834</name>
</gene>
<feature type="non-terminal residue" evidence="2">
    <location>
        <position position="1"/>
    </location>
</feature>
<dbReference type="AlphaFoldDB" id="A0A2G9TRV2"/>
<feature type="compositionally biased region" description="Basic and acidic residues" evidence="1">
    <location>
        <begin position="51"/>
        <end position="60"/>
    </location>
</feature>
<organism evidence="2 3">
    <name type="scientific">Teladorsagia circumcincta</name>
    <name type="common">Brown stomach worm</name>
    <name type="synonym">Ostertagia circumcincta</name>
    <dbReference type="NCBI Taxonomy" id="45464"/>
    <lineage>
        <taxon>Eukaryota</taxon>
        <taxon>Metazoa</taxon>
        <taxon>Ecdysozoa</taxon>
        <taxon>Nematoda</taxon>
        <taxon>Chromadorea</taxon>
        <taxon>Rhabditida</taxon>
        <taxon>Rhabditina</taxon>
        <taxon>Rhabditomorpha</taxon>
        <taxon>Strongyloidea</taxon>
        <taxon>Trichostrongylidae</taxon>
        <taxon>Teladorsagia</taxon>
    </lineage>
</organism>
<dbReference type="Proteomes" id="UP000230423">
    <property type="component" value="Unassembled WGS sequence"/>
</dbReference>
<accession>A0A2G9TRV2</accession>
<keyword evidence="3" id="KW-1185">Reference proteome</keyword>
<evidence type="ECO:0000313" key="3">
    <source>
        <dbReference type="Proteomes" id="UP000230423"/>
    </source>
</evidence>
<proteinExistence type="predicted"/>
<sequence>GCTRIGDYEVPKSKIGGLYDMTYVTLDIVVHVVTPFDPHNFARGHHATSRTSERKAQRRV</sequence>